<evidence type="ECO:0000256" key="5">
    <source>
        <dbReference type="ARBA" id="ARBA00023136"/>
    </source>
</evidence>
<sequence length="235" mass="25366">MSILISPSPYPDANMLRNCRFFCAIEPFMRLRPAWASRVHDLFKPDGELITLMFPKVLERDLGFSESGNGVSTGDIAYKITAEASDVPDIVCALLNRFRLGLAADIALASRKALIGYLSGSIAIIDDAVHSVSDVVLSGVALWSFKVARAPKDKEHPYGHGKFDTLGALGISSMLLVTAGGIAWHAMNILLGLLASNLGMDSHGHSGGHHHGVDMDHPILAVRMMIISISVKEMY</sequence>
<evidence type="ECO:0000256" key="3">
    <source>
        <dbReference type="ARBA" id="ARBA00022692"/>
    </source>
</evidence>
<protein>
    <recommendedName>
        <fullName evidence="6">Cation efflux protein transmembrane domain-containing protein</fullName>
    </recommendedName>
</protein>
<dbReference type="InterPro" id="IPR002524">
    <property type="entry name" value="Cation_efflux"/>
</dbReference>
<dbReference type="InterPro" id="IPR050291">
    <property type="entry name" value="CDF_Transporter"/>
</dbReference>
<dbReference type="Gene3D" id="1.20.1510.10">
    <property type="entry name" value="Cation efflux protein transmembrane domain"/>
    <property type="match status" value="1"/>
</dbReference>
<organism evidence="7 8">
    <name type="scientific">Coptis chinensis</name>
    <dbReference type="NCBI Taxonomy" id="261450"/>
    <lineage>
        <taxon>Eukaryota</taxon>
        <taxon>Viridiplantae</taxon>
        <taxon>Streptophyta</taxon>
        <taxon>Embryophyta</taxon>
        <taxon>Tracheophyta</taxon>
        <taxon>Spermatophyta</taxon>
        <taxon>Magnoliopsida</taxon>
        <taxon>Ranunculales</taxon>
        <taxon>Ranunculaceae</taxon>
        <taxon>Coptidoideae</taxon>
        <taxon>Coptis</taxon>
    </lineage>
</organism>
<dbReference type="EMBL" id="JADFTS010000004">
    <property type="protein sequence ID" value="KAF9609797.1"/>
    <property type="molecule type" value="Genomic_DNA"/>
</dbReference>
<keyword evidence="2" id="KW-0813">Transport</keyword>
<dbReference type="InterPro" id="IPR027469">
    <property type="entry name" value="Cation_efflux_TMD_sf"/>
</dbReference>
<reference evidence="7 8" key="1">
    <citation type="submission" date="2020-10" db="EMBL/GenBank/DDBJ databases">
        <title>The Coptis chinensis genome and diversification of protoberbering-type alkaloids.</title>
        <authorList>
            <person name="Wang B."/>
            <person name="Shu S."/>
            <person name="Song C."/>
            <person name="Liu Y."/>
        </authorList>
    </citation>
    <scope>NUCLEOTIDE SEQUENCE [LARGE SCALE GENOMIC DNA]</scope>
    <source>
        <strain evidence="7">HL-2020</strain>
        <tissue evidence="7">Leaf</tissue>
    </source>
</reference>
<evidence type="ECO:0000256" key="2">
    <source>
        <dbReference type="ARBA" id="ARBA00022448"/>
    </source>
</evidence>
<dbReference type="GO" id="GO:0016020">
    <property type="term" value="C:membrane"/>
    <property type="evidence" value="ECO:0007669"/>
    <property type="project" value="UniProtKB-SubCell"/>
</dbReference>
<accession>A0A835I455</accession>
<evidence type="ECO:0000313" key="7">
    <source>
        <dbReference type="EMBL" id="KAF9609797.1"/>
    </source>
</evidence>
<dbReference type="PANTHER" id="PTHR43840">
    <property type="entry name" value="MITOCHONDRIAL METAL TRANSPORTER 1-RELATED"/>
    <property type="match status" value="1"/>
</dbReference>
<dbReference type="AlphaFoldDB" id="A0A835I455"/>
<evidence type="ECO:0000259" key="6">
    <source>
        <dbReference type="Pfam" id="PF01545"/>
    </source>
</evidence>
<comment type="caution">
    <text evidence="7">The sequence shown here is derived from an EMBL/GenBank/DDBJ whole genome shotgun (WGS) entry which is preliminary data.</text>
</comment>
<keyword evidence="4" id="KW-1133">Transmembrane helix</keyword>
<evidence type="ECO:0000256" key="1">
    <source>
        <dbReference type="ARBA" id="ARBA00004141"/>
    </source>
</evidence>
<dbReference type="InterPro" id="IPR058533">
    <property type="entry name" value="Cation_efflux_TM"/>
</dbReference>
<gene>
    <name evidence="7" type="ORF">IFM89_018594</name>
</gene>
<dbReference type="Proteomes" id="UP000631114">
    <property type="component" value="Unassembled WGS sequence"/>
</dbReference>
<evidence type="ECO:0000313" key="8">
    <source>
        <dbReference type="Proteomes" id="UP000631114"/>
    </source>
</evidence>
<dbReference type="OrthoDB" id="435980at2759"/>
<dbReference type="NCBIfam" id="TIGR01297">
    <property type="entry name" value="CDF"/>
    <property type="match status" value="1"/>
</dbReference>
<evidence type="ECO:0000256" key="4">
    <source>
        <dbReference type="ARBA" id="ARBA00022989"/>
    </source>
</evidence>
<dbReference type="PANTHER" id="PTHR43840:SF15">
    <property type="entry name" value="MITOCHONDRIAL METAL TRANSPORTER 1-RELATED"/>
    <property type="match status" value="1"/>
</dbReference>
<dbReference type="Pfam" id="PF01545">
    <property type="entry name" value="Cation_efflux"/>
    <property type="match status" value="1"/>
</dbReference>
<keyword evidence="8" id="KW-1185">Reference proteome</keyword>
<keyword evidence="5" id="KW-0472">Membrane</keyword>
<feature type="domain" description="Cation efflux protein transmembrane" evidence="6">
    <location>
        <begin position="101"/>
        <end position="231"/>
    </location>
</feature>
<keyword evidence="3" id="KW-0812">Transmembrane</keyword>
<name>A0A835I455_9MAGN</name>
<dbReference type="GO" id="GO:0008324">
    <property type="term" value="F:monoatomic cation transmembrane transporter activity"/>
    <property type="evidence" value="ECO:0007669"/>
    <property type="project" value="InterPro"/>
</dbReference>
<proteinExistence type="predicted"/>
<dbReference type="SUPFAM" id="SSF161111">
    <property type="entry name" value="Cation efflux protein transmembrane domain-like"/>
    <property type="match status" value="1"/>
</dbReference>
<comment type="subcellular location">
    <subcellularLocation>
        <location evidence="1">Membrane</location>
        <topology evidence="1">Multi-pass membrane protein</topology>
    </subcellularLocation>
</comment>